<dbReference type="Gene3D" id="3.40.50.2000">
    <property type="entry name" value="Glycogen Phosphorylase B"/>
    <property type="match status" value="1"/>
</dbReference>
<gene>
    <name evidence="2" type="ORF">ALP84_00580</name>
    <name evidence="1" type="ORF">PSCICP_16550</name>
</gene>
<proteinExistence type="predicted"/>
<dbReference type="PANTHER" id="PTHR12526">
    <property type="entry name" value="GLYCOSYLTRANSFERASE"/>
    <property type="match status" value="1"/>
</dbReference>
<accession>A0A3M4WBI7</accession>
<keyword evidence="2" id="KW-0808">Transferase</keyword>
<reference evidence="2 3" key="1">
    <citation type="submission" date="2018-08" db="EMBL/GenBank/DDBJ databases">
        <title>Recombination of ecologically and evolutionarily significant loci maintains genetic cohesion in the Pseudomonas syringae species complex.</title>
        <authorList>
            <person name="Dillon M."/>
            <person name="Thakur S."/>
            <person name="Almeida R.N.D."/>
            <person name="Weir B.S."/>
            <person name="Guttman D.S."/>
        </authorList>
    </citation>
    <scope>NUCLEOTIDE SEQUENCE [LARGE SCALE GENOMIC DNA]</scope>
    <source>
        <strain evidence="2 3">ICMP 6917</strain>
    </source>
</reference>
<reference evidence="1 4" key="2">
    <citation type="submission" date="2020-05" db="EMBL/GenBank/DDBJ databases">
        <title>Genetic diversity of Pseudomonas cichorii.</title>
        <authorList>
            <person name="Tani S."/>
            <person name="Yagi H."/>
            <person name="Hashimoto S."/>
            <person name="Iiyama K."/>
            <person name="Furuya N."/>
        </authorList>
    </citation>
    <scope>NUCLEOTIDE SEQUENCE [LARGE SCALE GENOMIC DNA]</scope>
    <source>
        <strain evidence="1 4">LMG 2162</strain>
    </source>
</reference>
<evidence type="ECO:0000313" key="4">
    <source>
        <dbReference type="Proteomes" id="UP000614982"/>
    </source>
</evidence>
<dbReference type="Proteomes" id="UP000614982">
    <property type="component" value="Unassembled WGS sequence"/>
</dbReference>
<evidence type="ECO:0000313" key="3">
    <source>
        <dbReference type="Proteomes" id="UP000278332"/>
    </source>
</evidence>
<dbReference type="Pfam" id="PF13692">
    <property type="entry name" value="Glyco_trans_1_4"/>
    <property type="match status" value="1"/>
</dbReference>
<comment type="caution">
    <text evidence="2">The sequence shown here is derived from an EMBL/GenBank/DDBJ whole genome shotgun (WGS) entry which is preliminary data.</text>
</comment>
<keyword evidence="4" id="KW-1185">Reference proteome</keyword>
<dbReference type="Proteomes" id="UP000278332">
    <property type="component" value="Unassembled WGS sequence"/>
</dbReference>
<name>A0A3M4WBI7_PSECI</name>
<dbReference type="CDD" id="cd04950">
    <property type="entry name" value="GT4_TuaH-like"/>
    <property type="match status" value="1"/>
</dbReference>
<dbReference type="GO" id="GO:0016740">
    <property type="term" value="F:transferase activity"/>
    <property type="evidence" value="ECO:0007669"/>
    <property type="project" value="UniProtKB-KW"/>
</dbReference>
<dbReference type="SUPFAM" id="SSF53756">
    <property type="entry name" value="UDP-Glycosyltransferase/glycogen phosphorylase"/>
    <property type="match status" value="1"/>
</dbReference>
<dbReference type="EMBL" id="RBRY01000042">
    <property type="protein sequence ID" value="RMR60612.1"/>
    <property type="molecule type" value="Genomic_DNA"/>
</dbReference>
<dbReference type="EMBL" id="BLWA01000003">
    <property type="protein sequence ID" value="GFM91683.1"/>
    <property type="molecule type" value="Genomic_DNA"/>
</dbReference>
<dbReference type="PANTHER" id="PTHR12526:SF630">
    <property type="entry name" value="GLYCOSYLTRANSFERASE"/>
    <property type="match status" value="1"/>
</dbReference>
<organism evidence="2 3">
    <name type="scientific">Pseudomonas cichorii</name>
    <dbReference type="NCBI Taxonomy" id="36746"/>
    <lineage>
        <taxon>Bacteria</taxon>
        <taxon>Pseudomonadati</taxon>
        <taxon>Pseudomonadota</taxon>
        <taxon>Gammaproteobacteria</taxon>
        <taxon>Pseudomonadales</taxon>
        <taxon>Pseudomonadaceae</taxon>
        <taxon>Pseudomonas</taxon>
    </lineage>
</organism>
<dbReference type="AlphaFoldDB" id="A0A3M4WBI7"/>
<evidence type="ECO:0000313" key="2">
    <source>
        <dbReference type="EMBL" id="RMR60612.1"/>
    </source>
</evidence>
<evidence type="ECO:0000313" key="1">
    <source>
        <dbReference type="EMBL" id="GFM91683.1"/>
    </source>
</evidence>
<dbReference type="OrthoDB" id="9769600at2"/>
<sequence>MIPTPAAYPVAEHLAEGHEVVVNMRPLLVCLSHLRWGFVYQRPQHLMTRMARRYDVLFFEEPLTAEGQQAHLQLFLQANGVTVATPYLPAGLNAEQTEQQLRELLDDYLLRNPREVLLRWYFTPMSLGFSEHLSARGTVYDCMDELSAFKGAPPQLLEREQRLLALADVVFTGGVSLWEAKRAQHGNVHAMPSSVDIEHFASARQALPEPADQAGIAHPRLGFFGVVDERLDLVLLEGLARQRPDWHLVVLGPVVKIDLASLPSLPNIHYLGARAYSELPAYLSGWDVALMPFALNEATRFISPTKTPEYLAGGCPVVSTPIRDVVRTYGACPVVHIAEDVPGFVTAIEAALIQRQDRDALFHLADQALAGMSWDCTWNAMMEHITCLA</sequence>
<protein>
    <submittedName>
        <fullName evidence="1">Glycosyl transferase</fullName>
    </submittedName>
    <submittedName>
        <fullName evidence="2">Glycosyltransferase</fullName>
    </submittedName>
</protein>